<sequence length="570" mass="65025">MKKKFKEYELVTKLLVVLVIALLTQAIILSFFIYDRSKNAYIHLFDKSNELTLGKIQRDFERLNDNIENTLTMVANNPAVENYFSNDPHSSLDNYANVKTIQQMNRSFTSISPSINYDLMIYGESGHTFVGNEMLASMDAAAFMRSDVVQKAKAHKASTQMFFVDFGLTTRDQTKSSILFIKKLTSSLNHIYGYAVIAITADELANLFNETIHSEVSKIYLINEANQIITSNETGMIGAKTNLLNDLNTNETKTVDYNRLTRVPLYRQNLALISKVNIRSLVNQMGLIVPIVLFNLMTLMVVGAIVFRYMNRQTKSIYALIQSLKHIKKIPNNTQVDVQGTYETKTLGTTINQLLTTIDENYFTSIENEKKKRQLEIQTMQAQIQPHFIYNTLTSLKFLIWQKENQKAIHGIDHFIDLLRSTIGKKAETITVEEELKSVQSYIHILSLRYGDDIATRIMVPDELYPFKVPNMMIQPIIENAFLHAFQTKKSGFITLFGKIHETQLIFEIVDNGDGFDTNQKKKNKDYFSGIGVKNVNERIKLLYGKEYGLQIQSIMGVGTTVKITLPLIS</sequence>
<dbReference type="GO" id="GO:0005524">
    <property type="term" value="F:ATP binding"/>
    <property type="evidence" value="ECO:0007669"/>
    <property type="project" value="UniProtKB-KW"/>
</dbReference>
<keyword evidence="11" id="KW-0472">Membrane</keyword>
<reference evidence="12 13" key="1">
    <citation type="submission" date="2019-05" db="EMBL/GenBank/DDBJ databases">
        <authorList>
            <consortium name="Pathogen Informatics"/>
        </authorList>
    </citation>
    <scope>NUCLEOTIDE SEQUENCE [LARGE SCALE GENOMIC DNA]</scope>
    <source>
        <strain evidence="12 13">NCTC12204</strain>
    </source>
</reference>
<evidence type="ECO:0000256" key="5">
    <source>
        <dbReference type="ARBA" id="ARBA00022692"/>
    </source>
</evidence>
<evidence type="ECO:0000256" key="6">
    <source>
        <dbReference type="ARBA" id="ARBA00022741"/>
    </source>
</evidence>
<name>A0A7G7IQR4_ENTHR</name>
<keyword evidence="6" id="KW-0547">Nucleotide-binding</keyword>
<evidence type="ECO:0000313" key="13">
    <source>
        <dbReference type="Proteomes" id="UP000352698"/>
    </source>
</evidence>
<evidence type="ECO:0000256" key="3">
    <source>
        <dbReference type="ARBA" id="ARBA00022553"/>
    </source>
</evidence>
<comment type="subcellular location">
    <subcellularLocation>
        <location evidence="1">Cell membrane</location>
        <topology evidence="1">Multi-pass membrane protein</topology>
    </subcellularLocation>
</comment>
<dbReference type="RefSeq" id="WP_010737706.1">
    <property type="nucleotide sequence ID" value="NZ_AP027299.1"/>
</dbReference>
<dbReference type="PANTHER" id="PTHR34220:SF11">
    <property type="entry name" value="SENSOR PROTEIN KINASE HPTS"/>
    <property type="match status" value="1"/>
</dbReference>
<dbReference type="Gene3D" id="3.30.565.10">
    <property type="entry name" value="Histidine kinase-like ATPase, C-terminal domain"/>
    <property type="match status" value="1"/>
</dbReference>
<dbReference type="InterPro" id="IPR010559">
    <property type="entry name" value="Sig_transdc_His_kin_internal"/>
</dbReference>
<keyword evidence="8" id="KW-0067">ATP-binding</keyword>
<evidence type="ECO:0000256" key="11">
    <source>
        <dbReference type="ARBA" id="ARBA00023136"/>
    </source>
</evidence>
<keyword evidence="5" id="KW-0812">Transmembrane</keyword>
<organism evidence="12 13">
    <name type="scientific">Enterococcus hirae</name>
    <dbReference type="NCBI Taxonomy" id="1354"/>
    <lineage>
        <taxon>Bacteria</taxon>
        <taxon>Bacillati</taxon>
        <taxon>Bacillota</taxon>
        <taxon>Bacilli</taxon>
        <taxon>Lactobacillales</taxon>
        <taxon>Enterococcaceae</taxon>
        <taxon>Enterococcus</taxon>
    </lineage>
</organism>
<dbReference type="GO" id="GO:0000155">
    <property type="term" value="F:phosphorelay sensor kinase activity"/>
    <property type="evidence" value="ECO:0007669"/>
    <property type="project" value="InterPro"/>
</dbReference>
<gene>
    <name evidence="12" type="primary">yehU_1</name>
    <name evidence="12" type="ORF">NCTC12204_01584</name>
</gene>
<evidence type="ECO:0000256" key="8">
    <source>
        <dbReference type="ARBA" id="ARBA00022840"/>
    </source>
</evidence>
<keyword evidence="3" id="KW-0597">Phosphoprotein</keyword>
<keyword evidence="4 12" id="KW-0808">Transferase</keyword>
<dbReference type="GO" id="GO:0005886">
    <property type="term" value="C:plasma membrane"/>
    <property type="evidence" value="ECO:0007669"/>
    <property type="project" value="UniProtKB-SubCell"/>
</dbReference>
<protein>
    <submittedName>
        <fullName evidence="12">Integral membrane sensor signal transduction histidine kinase</fullName>
        <ecNumber evidence="12">2.7.13.3</ecNumber>
    </submittedName>
</protein>
<dbReference type="Proteomes" id="UP000352698">
    <property type="component" value="Unassembled WGS sequence"/>
</dbReference>
<evidence type="ECO:0000256" key="4">
    <source>
        <dbReference type="ARBA" id="ARBA00022679"/>
    </source>
</evidence>
<keyword evidence="2" id="KW-1003">Cell membrane</keyword>
<dbReference type="EC" id="2.7.13.3" evidence="12"/>
<evidence type="ECO:0000256" key="2">
    <source>
        <dbReference type="ARBA" id="ARBA00022475"/>
    </source>
</evidence>
<proteinExistence type="predicted"/>
<evidence type="ECO:0000256" key="9">
    <source>
        <dbReference type="ARBA" id="ARBA00022989"/>
    </source>
</evidence>
<dbReference type="Pfam" id="PF06580">
    <property type="entry name" value="His_kinase"/>
    <property type="match status" value="1"/>
</dbReference>
<evidence type="ECO:0000256" key="10">
    <source>
        <dbReference type="ARBA" id="ARBA00023012"/>
    </source>
</evidence>
<dbReference type="EMBL" id="CABEEP010000001">
    <property type="protein sequence ID" value="VTQ64796.1"/>
    <property type="molecule type" value="Genomic_DNA"/>
</dbReference>
<accession>A0A7G7IQR4</accession>
<comment type="caution">
    <text evidence="12">The sequence shown here is derived from an EMBL/GenBank/DDBJ whole genome shotgun (WGS) entry which is preliminary data.</text>
</comment>
<dbReference type="InterPro" id="IPR036890">
    <property type="entry name" value="HATPase_C_sf"/>
</dbReference>
<dbReference type="InterPro" id="IPR050640">
    <property type="entry name" value="Bact_2-comp_sensor_kinase"/>
</dbReference>
<evidence type="ECO:0000256" key="7">
    <source>
        <dbReference type="ARBA" id="ARBA00022777"/>
    </source>
</evidence>
<evidence type="ECO:0000313" key="12">
    <source>
        <dbReference type="EMBL" id="VTQ64796.1"/>
    </source>
</evidence>
<dbReference type="SUPFAM" id="SSF55874">
    <property type="entry name" value="ATPase domain of HSP90 chaperone/DNA topoisomerase II/histidine kinase"/>
    <property type="match status" value="1"/>
</dbReference>
<dbReference type="PANTHER" id="PTHR34220">
    <property type="entry name" value="SENSOR HISTIDINE KINASE YPDA"/>
    <property type="match status" value="1"/>
</dbReference>
<dbReference type="AlphaFoldDB" id="A0A7G7IQR4"/>
<keyword evidence="10" id="KW-0902">Two-component regulatory system</keyword>
<evidence type="ECO:0000256" key="1">
    <source>
        <dbReference type="ARBA" id="ARBA00004651"/>
    </source>
</evidence>
<keyword evidence="7 12" id="KW-0418">Kinase</keyword>
<keyword evidence="9" id="KW-1133">Transmembrane helix</keyword>